<keyword evidence="8" id="KW-1185">Reference proteome</keyword>
<dbReference type="CDD" id="cd06225">
    <property type="entry name" value="HAMP"/>
    <property type="match status" value="1"/>
</dbReference>
<evidence type="ECO:0000259" key="6">
    <source>
        <dbReference type="PROSITE" id="PS50885"/>
    </source>
</evidence>
<dbReference type="PANTHER" id="PTHR32089:SF112">
    <property type="entry name" value="LYSOZYME-LIKE PROTEIN-RELATED"/>
    <property type="match status" value="1"/>
</dbReference>
<dbReference type="Pfam" id="PF00672">
    <property type="entry name" value="HAMP"/>
    <property type="match status" value="1"/>
</dbReference>
<dbReference type="PANTHER" id="PTHR32089">
    <property type="entry name" value="METHYL-ACCEPTING CHEMOTAXIS PROTEIN MCPB"/>
    <property type="match status" value="1"/>
</dbReference>
<evidence type="ECO:0000256" key="2">
    <source>
        <dbReference type="ARBA" id="ARBA00029447"/>
    </source>
</evidence>
<evidence type="ECO:0000256" key="1">
    <source>
        <dbReference type="ARBA" id="ARBA00023224"/>
    </source>
</evidence>
<feature type="transmembrane region" description="Helical" evidence="4">
    <location>
        <begin position="322"/>
        <end position="345"/>
    </location>
</feature>
<dbReference type="Gene3D" id="1.10.287.950">
    <property type="entry name" value="Methyl-accepting chemotaxis protein"/>
    <property type="match status" value="1"/>
</dbReference>
<sequence>MQTLLKPAVWLMSQLKFSAKLLVVAAAIILLVLSLIVTTFTQFDANREAAKSELRGITVLRPALDLVSALQVHRGTSSAAIGGDAAMKSAQPEKAEQADKLFTALQTALAEAALSSELNKAFEALNTQWKSLRENGMSMPQQPNFKAHTDLIEGTMLFISNLAEESGLILDPEAETYFSIVLTAEQAPRLTELLGRLRGMGAGFLASKQMTDLQKADFLGFMGGMNSKLQDFHLSLAQSQRNSPEAHKAALQSLQSGLAEEIDQVRKLAEREIVEQSFSIPASEYFAAVSKPIKRINDANHNFLLPLIEQQLAARVSHYNTLFIALSAVTLLVCMICLYLFAGFYTGLNASLKQLIATSRVVANGNLSQRVTISSKDEFADVAREFNAMADAFSRTVREVQACANDVSQSAESLAGTAQHVASSSSAQNEAASRMAAAMEEMAVSIGEVAEHANTAADKVTESGALSSSGSLHVERSTNEISSVASMVTETALQIRALGDESVRIGSMVNVIKDIADQTNLLALNAAIEAARAGETGRGFAVVADEVRKLAERSARATEEIGAVIQSIQQNTARAVETMEAGVGRVHKSVDITNMASGAMQQIHHHSEIVRHSVAEIATALREQRNTINDVARTVENVAQMSDENHQAVSQTTTTASKLRALSQTMLSTVQRFHV</sequence>
<dbReference type="Pfam" id="PF08376">
    <property type="entry name" value="NIT"/>
    <property type="match status" value="1"/>
</dbReference>
<dbReference type="InterPro" id="IPR013587">
    <property type="entry name" value="Nitrate/nitrite_sensing"/>
</dbReference>
<dbReference type="RefSeq" id="WP_345917898.1">
    <property type="nucleotide sequence ID" value="NZ_JBDIVE010000001.1"/>
</dbReference>
<dbReference type="SUPFAM" id="SSF58104">
    <property type="entry name" value="Methyl-accepting chemotaxis protein (MCP) signaling domain"/>
    <property type="match status" value="1"/>
</dbReference>
<organism evidence="7 8">
    <name type="scientific">Uliginosibacterium sediminicola</name>
    <dbReference type="NCBI Taxonomy" id="2024550"/>
    <lineage>
        <taxon>Bacteria</taxon>
        <taxon>Pseudomonadati</taxon>
        <taxon>Pseudomonadota</taxon>
        <taxon>Betaproteobacteria</taxon>
        <taxon>Rhodocyclales</taxon>
        <taxon>Zoogloeaceae</taxon>
        <taxon>Uliginosibacterium</taxon>
    </lineage>
</organism>
<evidence type="ECO:0000313" key="8">
    <source>
        <dbReference type="Proteomes" id="UP001410394"/>
    </source>
</evidence>
<name>A0ABU9YTU2_9RHOO</name>
<dbReference type="Proteomes" id="UP001410394">
    <property type="component" value="Unassembled WGS sequence"/>
</dbReference>
<feature type="domain" description="HAMP" evidence="6">
    <location>
        <begin position="346"/>
        <end position="398"/>
    </location>
</feature>
<keyword evidence="4" id="KW-1133">Transmembrane helix</keyword>
<dbReference type="PROSITE" id="PS50111">
    <property type="entry name" value="CHEMOTAXIS_TRANSDUC_2"/>
    <property type="match status" value="1"/>
</dbReference>
<evidence type="ECO:0000313" key="7">
    <source>
        <dbReference type="EMBL" id="MEN3067130.1"/>
    </source>
</evidence>
<reference evidence="7 8" key="1">
    <citation type="journal article" date="2018" name="Int. J. Syst. Evol. Microbiol.">
        <title>Uliginosibacterium sediminicola sp. nov., isolated from freshwater sediment.</title>
        <authorList>
            <person name="Hwang W.M."/>
            <person name="Kim S.M."/>
            <person name="Kang K."/>
            <person name="Ahn T.Y."/>
        </authorList>
    </citation>
    <scope>NUCLEOTIDE SEQUENCE [LARGE SCALE GENOMIC DNA]</scope>
    <source>
        <strain evidence="7 8">M1-21</strain>
    </source>
</reference>
<dbReference type="InterPro" id="IPR004089">
    <property type="entry name" value="MCPsignal_dom"/>
</dbReference>
<dbReference type="Pfam" id="PF00015">
    <property type="entry name" value="MCPsignal"/>
    <property type="match status" value="1"/>
</dbReference>
<evidence type="ECO:0000256" key="3">
    <source>
        <dbReference type="PROSITE-ProRule" id="PRU00284"/>
    </source>
</evidence>
<feature type="domain" description="Methyl-accepting transducer" evidence="5">
    <location>
        <begin position="403"/>
        <end position="639"/>
    </location>
</feature>
<comment type="caution">
    <text evidence="7">The sequence shown here is derived from an EMBL/GenBank/DDBJ whole genome shotgun (WGS) entry which is preliminary data.</text>
</comment>
<evidence type="ECO:0000256" key="4">
    <source>
        <dbReference type="SAM" id="Phobius"/>
    </source>
</evidence>
<keyword evidence="4" id="KW-0812">Transmembrane</keyword>
<keyword evidence="1 3" id="KW-0807">Transducer</keyword>
<accession>A0ABU9YTU2</accession>
<dbReference type="SMART" id="SM00304">
    <property type="entry name" value="HAMP"/>
    <property type="match status" value="1"/>
</dbReference>
<dbReference type="InterPro" id="IPR003660">
    <property type="entry name" value="HAMP_dom"/>
</dbReference>
<keyword evidence="4" id="KW-0472">Membrane</keyword>
<dbReference type="SMART" id="SM00283">
    <property type="entry name" value="MA"/>
    <property type="match status" value="1"/>
</dbReference>
<feature type="transmembrane region" description="Helical" evidence="4">
    <location>
        <begin position="21"/>
        <end position="43"/>
    </location>
</feature>
<proteinExistence type="inferred from homology"/>
<protein>
    <submittedName>
        <fullName evidence="7">Methyl-accepting chemotaxis protein</fullName>
    </submittedName>
</protein>
<comment type="similarity">
    <text evidence="2">Belongs to the methyl-accepting chemotaxis (MCP) protein family.</text>
</comment>
<dbReference type="EMBL" id="JBDIVE010000001">
    <property type="protein sequence ID" value="MEN3067130.1"/>
    <property type="molecule type" value="Genomic_DNA"/>
</dbReference>
<dbReference type="PROSITE" id="PS50885">
    <property type="entry name" value="HAMP"/>
    <property type="match status" value="1"/>
</dbReference>
<gene>
    <name evidence="7" type="ORF">ABDB84_01495</name>
</gene>
<evidence type="ECO:0000259" key="5">
    <source>
        <dbReference type="PROSITE" id="PS50111"/>
    </source>
</evidence>
<dbReference type="CDD" id="cd11386">
    <property type="entry name" value="MCP_signal"/>
    <property type="match status" value="1"/>
</dbReference>